<evidence type="ECO:0000256" key="1">
    <source>
        <dbReference type="SAM" id="Phobius"/>
    </source>
</evidence>
<proteinExistence type="predicted"/>
<keyword evidence="1" id="KW-1133">Transmembrane helix</keyword>
<accession>A0ABS4EY45</accession>
<name>A0ABS4EY45_9CLOT</name>
<comment type="caution">
    <text evidence="2">The sequence shown here is derived from an EMBL/GenBank/DDBJ whole genome shotgun (WGS) entry which is preliminary data.</text>
</comment>
<dbReference type="Proteomes" id="UP000783390">
    <property type="component" value="Unassembled WGS sequence"/>
</dbReference>
<evidence type="ECO:0000313" key="3">
    <source>
        <dbReference type="Proteomes" id="UP000783390"/>
    </source>
</evidence>
<reference evidence="2 3" key="1">
    <citation type="submission" date="2021-03" db="EMBL/GenBank/DDBJ databases">
        <title>Genomic Encyclopedia of Type Strains, Phase IV (KMG-IV): sequencing the most valuable type-strain genomes for metagenomic binning, comparative biology and taxonomic classification.</title>
        <authorList>
            <person name="Goeker M."/>
        </authorList>
    </citation>
    <scope>NUCLEOTIDE SEQUENCE [LARGE SCALE GENOMIC DNA]</scope>
    <source>
        <strain evidence="2 3">DSM 3984</strain>
    </source>
</reference>
<feature type="transmembrane region" description="Helical" evidence="1">
    <location>
        <begin position="70"/>
        <end position="90"/>
    </location>
</feature>
<feature type="transmembrane region" description="Helical" evidence="1">
    <location>
        <begin position="6"/>
        <end position="25"/>
    </location>
</feature>
<evidence type="ECO:0000313" key="2">
    <source>
        <dbReference type="EMBL" id="MBP1888912.1"/>
    </source>
</evidence>
<gene>
    <name evidence="2" type="ORF">J2Z53_000491</name>
</gene>
<dbReference type="NCBIfam" id="TIGR03987">
    <property type="entry name" value="HsmA family protein"/>
    <property type="match status" value="1"/>
</dbReference>
<organism evidence="2 3">
    <name type="scientific">Clostridium moniliforme</name>
    <dbReference type="NCBI Taxonomy" id="39489"/>
    <lineage>
        <taxon>Bacteria</taxon>
        <taxon>Bacillati</taxon>
        <taxon>Bacillota</taxon>
        <taxon>Clostridia</taxon>
        <taxon>Eubacteriales</taxon>
        <taxon>Clostridiaceae</taxon>
        <taxon>Clostridium</taxon>
    </lineage>
</organism>
<feature type="transmembrane region" description="Helical" evidence="1">
    <location>
        <begin position="102"/>
        <end position="122"/>
    </location>
</feature>
<feature type="transmembrane region" description="Helical" evidence="1">
    <location>
        <begin position="37"/>
        <end position="58"/>
    </location>
</feature>
<protein>
    <submittedName>
        <fullName evidence="2">Repeat protein (TIGR03987 family)</fullName>
    </submittedName>
</protein>
<dbReference type="InterPro" id="IPR023813">
    <property type="entry name" value="HsmA-like"/>
</dbReference>
<keyword evidence="1" id="KW-0812">Transmembrane</keyword>
<keyword evidence="3" id="KW-1185">Reference proteome</keyword>
<dbReference type="RefSeq" id="WP_209795628.1">
    <property type="nucleotide sequence ID" value="NZ_JAGGJZ010000001.1"/>
</dbReference>
<keyword evidence="1" id="KW-0472">Membrane</keyword>
<dbReference type="EMBL" id="JAGGJZ010000001">
    <property type="protein sequence ID" value="MBP1888912.1"/>
    <property type="molecule type" value="Genomic_DNA"/>
</dbReference>
<sequence length="126" mass="14131">MSAELLKAIIFISSALVFYTIGVWSEKKQGILKKWHVIIFYIGLICDALGTHFMSNIAGGFKANLHGVTGLLAILLMLFHAIWATVVLIKNNPESKAKFHKFSIIVWAIWLIPYFTGMIVGMNNIH</sequence>